<accession>A0AA47N4V2</accession>
<feature type="compositionally biased region" description="Basic and acidic residues" evidence="1">
    <location>
        <begin position="3411"/>
        <end position="3422"/>
    </location>
</feature>
<evidence type="ECO:0000313" key="2">
    <source>
        <dbReference type="EMBL" id="KAK0152453.1"/>
    </source>
</evidence>
<feature type="compositionally biased region" description="Pro residues" evidence="1">
    <location>
        <begin position="127"/>
        <end position="146"/>
    </location>
</feature>
<gene>
    <name evidence="2" type="ORF">N1851_006032</name>
</gene>
<feature type="region of interest" description="Disordered" evidence="1">
    <location>
        <begin position="3131"/>
        <end position="3157"/>
    </location>
</feature>
<feature type="region of interest" description="Disordered" evidence="1">
    <location>
        <begin position="298"/>
        <end position="327"/>
    </location>
</feature>
<feature type="region of interest" description="Disordered" evidence="1">
    <location>
        <begin position="3311"/>
        <end position="3427"/>
    </location>
</feature>
<feature type="region of interest" description="Disordered" evidence="1">
    <location>
        <begin position="431"/>
        <end position="459"/>
    </location>
</feature>
<reference evidence="2" key="1">
    <citation type="journal article" date="2023" name="Front. Mar. Sci.">
        <title>A new Merluccius polli reference genome to investigate the effects of global change in West African waters.</title>
        <authorList>
            <person name="Mateo J.L."/>
            <person name="Blanco-Fernandez C."/>
            <person name="Garcia-Vazquez E."/>
            <person name="Machado-Schiaffino G."/>
        </authorList>
    </citation>
    <scope>NUCLEOTIDE SEQUENCE</scope>
    <source>
        <strain evidence="2">C29</strain>
        <tissue evidence="2">Fin</tissue>
    </source>
</reference>
<dbReference type="EMBL" id="JAOPHQ010001006">
    <property type="protein sequence ID" value="KAK0152453.1"/>
    <property type="molecule type" value="Genomic_DNA"/>
</dbReference>
<feature type="region of interest" description="Disordered" evidence="1">
    <location>
        <begin position="2995"/>
        <end position="3028"/>
    </location>
</feature>
<name>A0AA47N4V2_MERPO</name>
<protein>
    <submittedName>
        <fullName evidence="2">Uncharacterized protein</fullName>
    </submittedName>
</protein>
<keyword evidence="3" id="KW-1185">Reference proteome</keyword>
<sequence>MATQGDAHFRPKVPALTPLAGAGSALTRPSSLPSAPDSAAVSEGSKPRARREHTAAAKGASWQSEWRPPKPQAPLAQPGLSPKFLKPCRPKTHSGKPASLHMKQARAKPAAAGSLFGSGSVQLADPPESPCPTAIPPSPPPAPAPGSTPSLTPSQPNLPPLPDPAVPSCFPFPSAPPASDLTPAAAGLSVSTSSSTCSSPAAAAAAPLPAAASQPDPALLPTDRSLDQTHPRVPSWRSKDAPAVETCLATPQTLKLSAPHLQPHIPPNAPQLHLQAPASLVSPNTQDPEYKRQLSTLAEEDSASSVLTGANSVSNQKLDTSRTQERKRGAPFGVEAVRRSAGPESLISLLPFNRCAPSAPGPQYFEMPKAERVQLEMNPTEAHLKVREPAPSHPATLKQSPANPELLSISSFGESLDRPRSHLTKMTIQLGTPNANSKPVQSKPNSASNTKPPARSVQTTSLQIGQPFETVPNQKQRIEVVQMQDVLVDHMGDYTVSMDLGEKRTAASVLSCPKEVSSDFPSTAMRKILEANSGKYNVVMDTLSNCPQTQSPEIAPAAQKSLKDQKLKDVAAMTVPGTLKTASDVGSQAQMHKEESDVHLASTCTRTSNVPGLTPKHFEEETINMFIDTKPHDERLDTWDEQATPNIIVGKKCSYIFTEEMPPSDLREDASLGFSPTSKQSDEIMRDPCVKELLPSCPQRSVIPGIASLEQQLDVDWPADEISLLEKLPNKRMVSCVPSNYEHLRCGDSVIIANMVNMTTSCPKSTSITGFPTALKQEPNMVNVLPTCPRVTSVPGLASTGFDSCCKEWVMDRSFLWNKKVQIKEQFISHINPVDTMMIRAMVAMMPTCPRNTWVPGFPSAEKQKVSDSPSMICLLPTCPEQTIVTGMPSRHRVQVNNNWQKLSSINKELKSTPLCLIHGRPETYTVHLKDMVHILPACPRTTIIPGFPSTPKKEASFANLLPTCPKVAKAFGMPSKMCIEGADKPWHKAVPLVWLVKNREILFSHIDHNQHITSADSEMVAILPSCPMKSSLPGFPSAPKRIAPSMVSISFTCPMASRIVGVQTRKLLSSVNSTAWLVLKPQCLGKPLSNRPYPIMNEISKMSKDFLNMEDMLPSCPSKVTIDGFPSAPRKAPNMANLLPTCPKVAKALGLASKKCMMSGEEVWHMGISLWLKPLAKEEMLIGHCQAIMCSNHRMMKAMVDMMPSCPQKATIPGFPSAPRQEISMGSILSSCPRQSRVPGFPSKDPKSSYSNDLEIVKQLLIEKPLRKTEWLIKGVLKRHFHCPEKRQWFSSVAILPSCPMKTVISGFPSAPQKLTQLCMVNLVQTCPRQTHVSGLPSRICIHSESKGWYAQIKPIIQRPAQKRCTEILQWDLRDVQSTESMAATLPSCPEITSVPGVPSVWRQTLAWSLNMQNIQHTCAKMSTVSGMPFLNHKKTADWSIDTQLHLSPKLRSVLHFEKMYSVDPEMVINMVSMLTSCPREAHLPGFPSGSSSILADVPSMIHLRHICPKNSRCYGIPSKCPTNLDENIWNEDKGLIWERQPGKRKSPKVIYGQRMSPEEKHMVKIMVSMLPPCPKKSFVPGFPSKSQQIKHTSVNKEHQGMFKMLPTFPKHSEIPGLPATNHTAEQDDWQVYRNTIWQKGLGMCPGLQHSWKVKEMPSSDREIMMSMLPPCTRHALTPGFPSTARLLTEYSIPVNQDGPEVMRQKMTSDASFYKGSIVTDLTPALSGPSGDKYSSGNKEAKEILLQPNNQVSFNKKEVALQSGLASGGHKVEKGFWTLYETEDKGTLDEGCIAWYCSFGLFGKVQVTPDYDVICPLHRNQNMVSILPSCPSAAVALGFPSINIHSEKCPTDRSILWEQLPKPITELNIGEAEEESMRMRKMVDMVPACPVAAKIHGFPSKGAEIDETKAEEQSTPAHFNPPTVGYTHGLTSVEKKTDSSVVDEIKEDMDDIQQARPCVFNDRLNMVDILPTFPNISSIPGLSSISQCDYSSWVSISDPLLEKKIKHIHNIMTDISQEDRDHMKKMHLVPTCPRQSKMSGFPSVPDSHLTVSHRANMVSLLPSCPNVSCIQGVPSSQDSLNKTWLTDSTPLFEKQKESNARVIKDVLNKPMKPMLALTPTCPKEASIPGFPSVPKHTVIYHGPNVVDLFPSCPVLSSITGFPSIQTAVCKNWSSNCQPLLEKQIRETPLFVPHRYEVKKEMTEMLSLVPSCPKESQCPGFPAVLLPKKLYFENVPNMVYLSTSCPRVSQIPGLLSSQYTKNQNWVISNEPLWTRTPGDKEFLLTDENKKDWDTMKGMFFLVPSCPNEAHNPGFPSVPNPRIVNCGLHNINQLLSCPHVSNIQGMPSLKRGAKATWVQEPREILLKRSVMKENVILNGSQVKTNNMNMLFIVPSCPKAATLPGFPSIPILKMLHHGLNIVNLLPLCPQYSNICGFPSVEGVSGIEWVAELCSLIKRPLKMHQFMIEKSAVDTDKSSKMFALVPSCSRAPILPGFPSAPWFSMSKLQVCPKESIFPGCATLHGTTKLQWFSAEDESFEFKSLLGNLQRDRIFTTDSPIQDIETLKAMLTLAPSCPETSSIHGFPSAPRSKVEFREVSLVPHCPRASGITGFPSMTEVKCTGWSMESKPLWMKSDSKPLEMIMPLSGQEQPCSFIVTSSMMTMVTSCPKATQVPGLPSAPVENRPPDIVSLYASTPCCSTIPGFPSARMITSSAIDTKDKLHDTKPLLIHLLKKKMYIAEWTSEDKGNMKHLALMAPSCPCVTQIPGFPSILPLESQAGVCSLPTTNDSKPQELCYAHLVQSSPIEASSSDFTLTPMNSPAGEHAFEVKSKESSEQAFVVDGNPQIKKPKAEELDTAKMHLDAPEPDVVLGWEVVEADGTVTDKEIESSLLVKGKENSGLVNTIVGVFSRGYETVASILAPSSSGVAEAVEPKGASSSVDPESNDSIIPYDGFPPLSPDNIALIEKANHEGLSESESKHSIELPTSAEPYMWDLAEDRSASASPTSESDDGSSGLVSSSAMKKWPPLTEADIDEISKAQLEGAEKDRVSFDPWGSKDKSVTEQVLVQTLVEGETGCQAEIGEKVTEDALLDNGQSTGEVSAPAMESTSKEAVVTNNNEEHREMSLILVQPKSTVLSQQDQEHKPDHLGPKHNACHLENAPNDVVKEDALTEIVPTQPTAELVPPRRIKRRTRIPSPHTQKADTQTTETQESIQVVSSQPAVKGNSISSSSCVPPDEVEIQKDKLEHGSVQKQGGPVPPRRFRTRDETIPPETPQKMNDVFPSIPEPPQKKSRKKVPVPITDVQLALDFQASCDPVTSGKPSIPLPSVKATKALSNTESNDGPSQTVAVLHARVQGTKVDYPNDLSGETDVSDNVEHPEMVSSEQKGQTSSQSAENVSSQSDQPADLSSPLKVKIKESDQTKPENEFADFGVEPTECLPIIRKIAPPRSSKKVPTVKSISKTVSEGETCETEKALLQALEVAQIPAAQVAPIPLTQQSDEKDISVSLPIPMPRAKKRLSGSFLDATPTEGVSPGSSVQLSRSCPKEDEVKPRRQRGRRSVTNVCSGQLETSQQNKRSRSLPPLPPADQPAVPAVCPRRSRLKIKSKDELISDDDTETRPSGLPVPKPRMKKRLSGSFPDNFTPAGSSAPSSMDKSNEMLCSEMVLHNTELSSVSLPIPVLRRKKRLSATYPDSTPPPEAVLFTDTKSDGIKRELTSSYNQEATDFSPSLESSTHSKDFVSIPGSEYVPSESNQEANKTQVSSEVELPQLESVGDAALRVSAAENIEDWTFTDKSAETATEAVADQTDVKIVFEAEREKGFASTVTAPQDDWLHLEKMNESEPPDINLGQEVGVEEVGFCLVSVAAGDVDEEW</sequence>
<organism evidence="2 3">
    <name type="scientific">Merluccius polli</name>
    <name type="common">Benguela hake</name>
    <name type="synonym">Merluccius cadenati</name>
    <dbReference type="NCBI Taxonomy" id="89951"/>
    <lineage>
        <taxon>Eukaryota</taxon>
        <taxon>Metazoa</taxon>
        <taxon>Chordata</taxon>
        <taxon>Craniata</taxon>
        <taxon>Vertebrata</taxon>
        <taxon>Euteleostomi</taxon>
        <taxon>Actinopterygii</taxon>
        <taxon>Neopterygii</taxon>
        <taxon>Teleostei</taxon>
        <taxon>Neoteleostei</taxon>
        <taxon>Acanthomorphata</taxon>
        <taxon>Zeiogadaria</taxon>
        <taxon>Gadariae</taxon>
        <taxon>Gadiformes</taxon>
        <taxon>Gadoidei</taxon>
        <taxon>Merlucciidae</taxon>
        <taxon>Merluccius</taxon>
    </lineage>
</organism>
<feature type="compositionally biased region" description="Polar residues" evidence="1">
    <location>
        <begin position="303"/>
        <end position="318"/>
    </location>
</feature>
<feature type="compositionally biased region" description="Low complexity" evidence="1">
    <location>
        <begin position="29"/>
        <end position="42"/>
    </location>
</feature>
<feature type="region of interest" description="Disordered" evidence="1">
    <location>
        <begin position="1"/>
        <end position="244"/>
    </location>
</feature>
<comment type="caution">
    <text evidence="2">The sequence shown here is derived from an EMBL/GenBank/DDBJ whole genome shotgun (WGS) entry which is preliminary data.</text>
</comment>
<feature type="compositionally biased region" description="Polar residues" evidence="1">
    <location>
        <begin position="2933"/>
        <end position="2944"/>
    </location>
</feature>
<feature type="compositionally biased region" description="Polar residues" evidence="1">
    <location>
        <begin position="3195"/>
        <end position="3229"/>
    </location>
</feature>
<feature type="compositionally biased region" description="Polar residues" evidence="1">
    <location>
        <begin position="3330"/>
        <end position="3344"/>
    </location>
</feature>
<feature type="compositionally biased region" description="Low complexity" evidence="1">
    <location>
        <begin position="184"/>
        <end position="221"/>
    </location>
</feature>
<feature type="compositionally biased region" description="Polar residues" evidence="1">
    <location>
        <begin position="3556"/>
        <end position="3571"/>
    </location>
</feature>
<feature type="compositionally biased region" description="Pro residues" evidence="1">
    <location>
        <begin position="156"/>
        <end position="165"/>
    </location>
</feature>
<feature type="compositionally biased region" description="Low complexity" evidence="1">
    <location>
        <begin position="3385"/>
        <end position="3398"/>
    </location>
</feature>
<feature type="compositionally biased region" description="Polar residues" evidence="1">
    <location>
        <begin position="3634"/>
        <end position="3650"/>
    </location>
</feature>
<feature type="region of interest" description="Disordered" evidence="1">
    <location>
        <begin position="3169"/>
        <end position="3293"/>
    </location>
</feature>
<feature type="compositionally biased region" description="Polar residues" evidence="1">
    <location>
        <begin position="3746"/>
        <end position="3757"/>
    </location>
</feature>
<feature type="compositionally biased region" description="Polar residues" evidence="1">
    <location>
        <begin position="3714"/>
        <end position="3729"/>
    </location>
</feature>
<feature type="compositionally biased region" description="Basic and acidic residues" evidence="1">
    <location>
        <begin position="3137"/>
        <end position="3146"/>
    </location>
</feature>
<proteinExistence type="predicted"/>
<feature type="compositionally biased region" description="Basic and acidic residues" evidence="1">
    <location>
        <begin position="3236"/>
        <end position="3246"/>
    </location>
</feature>
<evidence type="ECO:0000313" key="3">
    <source>
        <dbReference type="Proteomes" id="UP001174136"/>
    </source>
</evidence>
<evidence type="ECO:0000256" key="1">
    <source>
        <dbReference type="SAM" id="MobiDB-lite"/>
    </source>
</evidence>
<feature type="region of interest" description="Disordered" evidence="1">
    <location>
        <begin position="3714"/>
        <end position="3757"/>
    </location>
</feature>
<feature type="region of interest" description="Disordered" evidence="1">
    <location>
        <begin position="3515"/>
        <end position="3651"/>
    </location>
</feature>
<feature type="region of interest" description="Disordered" evidence="1">
    <location>
        <begin position="3091"/>
        <end position="3117"/>
    </location>
</feature>
<dbReference type="Proteomes" id="UP001174136">
    <property type="component" value="Unassembled WGS sequence"/>
</dbReference>
<feature type="region of interest" description="Disordered" evidence="1">
    <location>
        <begin position="2922"/>
        <end position="2944"/>
    </location>
</feature>